<dbReference type="GO" id="GO:0016987">
    <property type="term" value="F:sigma factor activity"/>
    <property type="evidence" value="ECO:0007669"/>
    <property type="project" value="UniProtKB-KW"/>
</dbReference>
<keyword evidence="2" id="KW-0731">Sigma factor</keyword>
<keyword evidence="1" id="KW-0805">Transcription regulation</keyword>
<keyword evidence="8" id="KW-1185">Reference proteome</keyword>
<keyword evidence="4" id="KW-0804">Transcription</keyword>
<evidence type="ECO:0000313" key="8">
    <source>
        <dbReference type="Proteomes" id="UP000187408"/>
    </source>
</evidence>
<dbReference type="OrthoDB" id="9799825at2"/>
<dbReference type="CDD" id="cd06171">
    <property type="entry name" value="Sigma70_r4"/>
    <property type="match status" value="1"/>
</dbReference>
<proteinExistence type="predicted"/>
<evidence type="ECO:0000259" key="5">
    <source>
        <dbReference type="Pfam" id="PF04542"/>
    </source>
</evidence>
<feature type="domain" description="RNA polymerase sigma-70 region 4" evidence="6">
    <location>
        <begin position="148"/>
        <end position="196"/>
    </location>
</feature>
<dbReference type="SUPFAM" id="SSF88659">
    <property type="entry name" value="Sigma3 and sigma4 domains of RNA polymerase sigma factors"/>
    <property type="match status" value="1"/>
</dbReference>
<name>A0A1R1MKR4_9BACT</name>
<protein>
    <submittedName>
        <fullName evidence="7">RNA polymerase subunit sigma</fullName>
    </submittedName>
</protein>
<feature type="domain" description="RNA polymerase sigma-70 region 2" evidence="5">
    <location>
        <begin position="9"/>
        <end position="79"/>
    </location>
</feature>
<dbReference type="Pfam" id="PF04545">
    <property type="entry name" value="Sigma70_r4"/>
    <property type="match status" value="1"/>
</dbReference>
<keyword evidence="3" id="KW-0238">DNA-binding</keyword>
<evidence type="ECO:0000259" key="6">
    <source>
        <dbReference type="Pfam" id="PF04545"/>
    </source>
</evidence>
<dbReference type="GO" id="GO:0003677">
    <property type="term" value="F:DNA binding"/>
    <property type="evidence" value="ECO:0007669"/>
    <property type="project" value="UniProtKB-KW"/>
</dbReference>
<dbReference type="AlphaFoldDB" id="A0A1R1MKR4"/>
<dbReference type="RefSeq" id="WP_076713135.1">
    <property type="nucleotide sequence ID" value="NZ_MOEN01000019.1"/>
</dbReference>
<dbReference type="Gene3D" id="1.20.140.160">
    <property type="match status" value="1"/>
</dbReference>
<dbReference type="PANTHER" id="PTHR30385:SF7">
    <property type="entry name" value="RNA POLYMERASE SIGMA FACTOR FLIA"/>
    <property type="match status" value="1"/>
</dbReference>
<dbReference type="GO" id="GO:0006352">
    <property type="term" value="P:DNA-templated transcription initiation"/>
    <property type="evidence" value="ECO:0007669"/>
    <property type="project" value="InterPro"/>
</dbReference>
<dbReference type="InterPro" id="IPR013325">
    <property type="entry name" value="RNA_pol_sigma_r2"/>
</dbReference>
<dbReference type="Proteomes" id="UP000187408">
    <property type="component" value="Unassembled WGS sequence"/>
</dbReference>
<dbReference type="InterPro" id="IPR007627">
    <property type="entry name" value="RNA_pol_sigma70_r2"/>
</dbReference>
<dbReference type="InterPro" id="IPR007630">
    <property type="entry name" value="RNA_pol_sigma70_r4"/>
</dbReference>
<evidence type="ECO:0000256" key="1">
    <source>
        <dbReference type="ARBA" id="ARBA00023015"/>
    </source>
</evidence>
<dbReference type="Pfam" id="PF04542">
    <property type="entry name" value="Sigma70_r2"/>
    <property type="match status" value="1"/>
</dbReference>
<comment type="caution">
    <text evidence="7">The sequence shown here is derived from an EMBL/GenBank/DDBJ whole genome shotgun (WGS) entry which is preliminary data.</text>
</comment>
<evidence type="ECO:0000256" key="2">
    <source>
        <dbReference type="ARBA" id="ARBA00023082"/>
    </source>
</evidence>
<dbReference type="STRING" id="1914305.BLW93_05665"/>
<gene>
    <name evidence="7" type="ORF">BLW93_05665</name>
</gene>
<dbReference type="SUPFAM" id="SSF88946">
    <property type="entry name" value="Sigma2 domain of RNA polymerase sigma factors"/>
    <property type="match status" value="1"/>
</dbReference>
<evidence type="ECO:0000313" key="7">
    <source>
        <dbReference type="EMBL" id="OMH40353.1"/>
    </source>
</evidence>
<dbReference type="PRINTS" id="PR00046">
    <property type="entry name" value="SIGMA70FCT"/>
</dbReference>
<dbReference type="Gene3D" id="1.10.1740.10">
    <property type="match status" value="1"/>
</dbReference>
<dbReference type="NCBIfam" id="TIGR02937">
    <property type="entry name" value="sigma70-ECF"/>
    <property type="match status" value="1"/>
</dbReference>
<dbReference type="PANTHER" id="PTHR30385">
    <property type="entry name" value="SIGMA FACTOR F FLAGELLAR"/>
    <property type="match status" value="1"/>
</dbReference>
<dbReference type="EMBL" id="MOEN01000019">
    <property type="protein sequence ID" value="OMH40353.1"/>
    <property type="molecule type" value="Genomic_DNA"/>
</dbReference>
<accession>A0A1R1MKR4</accession>
<dbReference type="InterPro" id="IPR013324">
    <property type="entry name" value="RNA_pol_sigma_r3/r4-like"/>
</dbReference>
<dbReference type="InterPro" id="IPR014284">
    <property type="entry name" value="RNA_pol_sigma-70_dom"/>
</dbReference>
<evidence type="ECO:0000256" key="3">
    <source>
        <dbReference type="ARBA" id="ARBA00023125"/>
    </source>
</evidence>
<evidence type="ECO:0000256" key="4">
    <source>
        <dbReference type="ARBA" id="ARBA00023163"/>
    </source>
</evidence>
<dbReference type="InterPro" id="IPR000943">
    <property type="entry name" value="RNA_pol_sigma70"/>
</dbReference>
<organism evidence="7 8">
    <name type="scientific">Desulfurobacterium indicum</name>
    <dbReference type="NCBI Taxonomy" id="1914305"/>
    <lineage>
        <taxon>Bacteria</taxon>
        <taxon>Pseudomonadati</taxon>
        <taxon>Aquificota</taxon>
        <taxon>Aquificia</taxon>
        <taxon>Desulfurobacteriales</taxon>
        <taxon>Desulfurobacteriaceae</taxon>
        <taxon>Desulfurobacterium</taxon>
    </lineage>
</organism>
<sequence>MYEKSRKELVLEHLPLVKKIANKIYRRIPEGIVDFEDLVNTGVIGLMKAIDKYDERKAHFSTYAYIRIRGEITDFLRSLDFMSRGAREKMKNGEADLLKAEMMYMTSIEDVLFHGTDKITIADTLRSDTPDPEEETIIKDLKFRLARAIDNLSEREKLILQLIFVEELDLKSISRILDISVSRISQIKTRALRKLSEILKKDV</sequence>
<reference evidence="7 8" key="1">
    <citation type="submission" date="2016-10" db="EMBL/GenBank/DDBJ databases">
        <title>Genome sequence of a sulfur-reducing bacterium Desulfurobacterium indicum K6013.</title>
        <authorList>
            <person name="Cao J."/>
            <person name="Shao Z."/>
            <person name="Alain K."/>
            <person name="Jebbar M."/>
        </authorList>
    </citation>
    <scope>NUCLEOTIDE SEQUENCE [LARGE SCALE GENOMIC DNA]</scope>
    <source>
        <strain evidence="7 8">K6013</strain>
    </source>
</reference>